<comment type="caution">
    <text evidence="2">The sequence shown here is derived from an EMBL/GenBank/DDBJ whole genome shotgun (WGS) entry which is preliminary data.</text>
</comment>
<protein>
    <submittedName>
        <fullName evidence="2">GCN5-related N-acetyltransferase</fullName>
    </submittedName>
</protein>
<dbReference type="EMBL" id="RDSM01000003">
    <property type="protein sequence ID" value="RXH55078.1"/>
    <property type="molecule type" value="Genomic_DNA"/>
</dbReference>
<sequence>MAETHGGEFLGCAAIHRYGTHLAEVRSIATRLEARGLGAGGMLLQRVLEDVRNSGTQRACLFTRIPSFFARYGFHTVPLASMRDKVAKDCVHCARRERCDEIAMVAGEPPIAWPVAARSSSGGLVQIGQG</sequence>
<gene>
    <name evidence="2" type="ORF">GRAN_4182</name>
</gene>
<organism evidence="2 3">
    <name type="scientific">Granulicella sibirica</name>
    <dbReference type="NCBI Taxonomy" id="2479048"/>
    <lineage>
        <taxon>Bacteria</taxon>
        <taxon>Pseudomonadati</taxon>
        <taxon>Acidobacteriota</taxon>
        <taxon>Terriglobia</taxon>
        <taxon>Terriglobales</taxon>
        <taxon>Acidobacteriaceae</taxon>
        <taxon>Granulicella</taxon>
    </lineage>
</organism>
<dbReference type="Pfam" id="PF13508">
    <property type="entry name" value="Acetyltransf_7"/>
    <property type="match status" value="1"/>
</dbReference>
<dbReference type="Gene3D" id="3.40.630.30">
    <property type="match status" value="1"/>
</dbReference>
<dbReference type="SUPFAM" id="SSF55729">
    <property type="entry name" value="Acyl-CoA N-acyltransferases (Nat)"/>
    <property type="match status" value="1"/>
</dbReference>
<reference evidence="2 3" key="1">
    <citation type="submission" date="2018-11" db="EMBL/GenBank/DDBJ databases">
        <authorList>
            <person name="Mardanov A.V."/>
            <person name="Ravin N.V."/>
            <person name="Dedysh S.N."/>
        </authorList>
    </citation>
    <scope>NUCLEOTIDE SEQUENCE [LARGE SCALE GENOMIC DNA]</scope>
    <source>
        <strain evidence="2 3">AF10</strain>
    </source>
</reference>
<reference evidence="3" key="2">
    <citation type="submission" date="2019-02" db="EMBL/GenBank/DDBJ databases">
        <title>Granulicella sibirica sp. nov., a psychrotolerant acidobacterium isolated from an organic soil layer in forested tundra, West Siberia.</title>
        <authorList>
            <person name="Oshkin I.Y."/>
            <person name="Kulichevskaya I.S."/>
            <person name="Rijpstra W.I.C."/>
            <person name="Sinninghe Damste J.S."/>
            <person name="Rakitin A.L."/>
            <person name="Ravin N.V."/>
            <person name="Dedysh S.N."/>
        </authorList>
    </citation>
    <scope>NUCLEOTIDE SEQUENCE [LARGE SCALE GENOMIC DNA]</scope>
    <source>
        <strain evidence="3">AF10</strain>
    </source>
</reference>
<dbReference type="InterPro" id="IPR000182">
    <property type="entry name" value="GNAT_dom"/>
</dbReference>
<dbReference type="InterPro" id="IPR016181">
    <property type="entry name" value="Acyl_CoA_acyltransferase"/>
</dbReference>
<feature type="domain" description="N-acetyltransferase" evidence="1">
    <location>
        <begin position="1"/>
        <end position="100"/>
    </location>
</feature>
<dbReference type="Proteomes" id="UP000289437">
    <property type="component" value="Unassembled WGS sequence"/>
</dbReference>
<dbReference type="PROSITE" id="PS51186">
    <property type="entry name" value="GNAT"/>
    <property type="match status" value="1"/>
</dbReference>
<name>A0A4Q0SZL4_9BACT</name>
<dbReference type="GO" id="GO:0016747">
    <property type="term" value="F:acyltransferase activity, transferring groups other than amino-acyl groups"/>
    <property type="evidence" value="ECO:0007669"/>
    <property type="project" value="InterPro"/>
</dbReference>
<dbReference type="AlphaFoldDB" id="A0A4Q0SZL4"/>
<keyword evidence="2" id="KW-0808">Transferase</keyword>
<evidence type="ECO:0000259" key="1">
    <source>
        <dbReference type="PROSITE" id="PS51186"/>
    </source>
</evidence>
<keyword evidence="3" id="KW-1185">Reference proteome</keyword>
<evidence type="ECO:0000313" key="2">
    <source>
        <dbReference type="EMBL" id="RXH55078.1"/>
    </source>
</evidence>
<proteinExistence type="predicted"/>
<evidence type="ECO:0000313" key="3">
    <source>
        <dbReference type="Proteomes" id="UP000289437"/>
    </source>
</evidence>
<dbReference type="CDD" id="cd04301">
    <property type="entry name" value="NAT_SF"/>
    <property type="match status" value="1"/>
</dbReference>
<accession>A0A4Q0SZL4</accession>